<name>A0ABQ8CTC3_BRANA</name>
<evidence type="ECO:0000259" key="1">
    <source>
        <dbReference type="PROSITE" id="PS51352"/>
    </source>
</evidence>
<dbReference type="InterPro" id="IPR036249">
    <property type="entry name" value="Thioredoxin-like_sf"/>
</dbReference>
<dbReference type="Gene3D" id="3.40.30.10">
    <property type="entry name" value="Glutaredoxin"/>
    <property type="match status" value="1"/>
</dbReference>
<dbReference type="SUPFAM" id="SSF52833">
    <property type="entry name" value="Thioredoxin-like"/>
    <property type="match status" value="1"/>
</dbReference>
<dbReference type="Pfam" id="PF00085">
    <property type="entry name" value="Thioredoxin"/>
    <property type="match status" value="1"/>
</dbReference>
<protein>
    <recommendedName>
        <fullName evidence="1">Thioredoxin domain-containing protein</fullName>
    </recommendedName>
</protein>
<proteinExistence type="predicted"/>
<accession>A0ABQ8CTC3</accession>
<dbReference type="Proteomes" id="UP000824890">
    <property type="component" value="Unassembled WGS sequence"/>
</dbReference>
<dbReference type="InterPro" id="IPR050620">
    <property type="entry name" value="Thioredoxin_H-type-like"/>
</dbReference>
<reference evidence="2 3" key="1">
    <citation type="submission" date="2021-05" db="EMBL/GenBank/DDBJ databases">
        <title>Genome Assembly of Synthetic Allotetraploid Brassica napus Reveals Homoeologous Exchanges between Subgenomes.</title>
        <authorList>
            <person name="Davis J.T."/>
        </authorList>
    </citation>
    <scope>NUCLEOTIDE SEQUENCE [LARGE SCALE GENOMIC DNA]</scope>
    <source>
        <strain evidence="3">cv. Da-Ae</strain>
        <tissue evidence="2">Seedling</tissue>
    </source>
</reference>
<dbReference type="PANTHER" id="PTHR10438:SF463">
    <property type="entry name" value="THIOREDOXIN"/>
    <property type="match status" value="1"/>
</dbReference>
<dbReference type="EMBL" id="JAGKQM010000007">
    <property type="protein sequence ID" value="KAH0919838.1"/>
    <property type="molecule type" value="Genomic_DNA"/>
</dbReference>
<sequence length="217" mass="25675">MILWFEILRLLKEKVVLCDDMYSYSQQVVHNKNISGYKSQLFLSPYAPSERATLLKTICSFLHRDKARQWVLMFLRQTRVTADLPSRRPWTPRFESHISPYKVNIPLIVEIKNKNQWKSRLNSLKDTNKLLVIEFTAKWCGPCKSLEPKVEELAAKYTDVEFVKIDVDVLMSVWMEYNLHTLPAIVFMKRGQEVDRVVGVKFDELERKLHKYAQSFF</sequence>
<dbReference type="PROSITE" id="PS51352">
    <property type="entry name" value="THIOREDOXIN_2"/>
    <property type="match status" value="1"/>
</dbReference>
<evidence type="ECO:0000313" key="2">
    <source>
        <dbReference type="EMBL" id="KAH0919838.1"/>
    </source>
</evidence>
<organism evidence="2 3">
    <name type="scientific">Brassica napus</name>
    <name type="common">Rape</name>
    <dbReference type="NCBI Taxonomy" id="3708"/>
    <lineage>
        <taxon>Eukaryota</taxon>
        <taxon>Viridiplantae</taxon>
        <taxon>Streptophyta</taxon>
        <taxon>Embryophyta</taxon>
        <taxon>Tracheophyta</taxon>
        <taxon>Spermatophyta</taxon>
        <taxon>Magnoliopsida</taxon>
        <taxon>eudicotyledons</taxon>
        <taxon>Gunneridae</taxon>
        <taxon>Pentapetalae</taxon>
        <taxon>rosids</taxon>
        <taxon>malvids</taxon>
        <taxon>Brassicales</taxon>
        <taxon>Brassicaceae</taxon>
        <taxon>Brassiceae</taxon>
        <taxon>Brassica</taxon>
    </lineage>
</organism>
<dbReference type="InterPro" id="IPR013766">
    <property type="entry name" value="Thioredoxin_domain"/>
</dbReference>
<dbReference type="InterPro" id="IPR017937">
    <property type="entry name" value="Thioredoxin_CS"/>
</dbReference>
<evidence type="ECO:0000313" key="3">
    <source>
        <dbReference type="Proteomes" id="UP000824890"/>
    </source>
</evidence>
<keyword evidence="3" id="KW-1185">Reference proteome</keyword>
<dbReference type="PROSITE" id="PS00194">
    <property type="entry name" value="THIOREDOXIN_1"/>
    <property type="match status" value="1"/>
</dbReference>
<gene>
    <name evidence="2" type="ORF">HID58_027498</name>
</gene>
<dbReference type="PANTHER" id="PTHR10438">
    <property type="entry name" value="THIOREDOXIN"/>
    <property type="match status" value="1"/>
</dbReference>
<comment type="caution">
    <text evidence="2">The sequence shown here is derived from an EMBL/GenBank/DDBJ whole genome shotgun (WGS) entry which is preliminary data.</text>
</comment>
<feature type="domain" description="Thioredoxin" evidence="1">
    <location>
        <begin position="96"/>
        <end position="214"/>
    </location>
</feature>
<dbReference type="CDD" id="cd02947">
    <property type="entry name" value="TRX_family"/>
    <property type="match status" value="1"/>
</dbReference>